<protein>
    <submittedName>
        <fullName evidence="1">Uncharacterized protein</fullName>
    </submittedName>
</protein>
<accession>A0A6J4R6A1</accession>
<feature type="non-terminal residue" evidence="1">
    <location>
        <position position="30"/>
    </location>
</feature>
<sequence>ARGPQVAHLDAAGRGAHRVALHRADLCLRG</sequence>
<name>A0A6J4R6A1_9ACTN</name>
<organism evidence="1">
    <name type="scientific">uncultured Rubrobacteraceae bacterium</name>
    <dbReference type="NCBI Taxonomy" id="349277"/>
    <lineage>
        <taxon>Bacteria</taxon>
        <taxon>Bacillati</taxon>
        <taxon>Actinomycetota</taxon>
        <taxon>Rubrobacteria</taxon>
        <taxon>Rubrobacterales</taxon>
        <taxon>Rubrobacteraceae</taxon>
        <taxon>environmental samples</taxon>
    </lineage>
</organism>
<proteinExistence type="predicted"/>
<dbReference type="AlphaFoldDB" id="A0A6J4R6A1"/>
<feature type="non-terminal residue" evidence="1">
    <location>
        <position position="1"/>
    </location>
</feature>
<dbReference type="EMBL" id="CADCVK010000033">
    <property type="protein sequence ID" value="CAA9465454.1"/>
    <property type="molecule type" value="Genomic_DNA"/>
</dbReference>
<gene>
    <name evidence="1" type="ORF">AVDCRST_MAG12-258</name>
</gene>
<reference evidence="1" key="1">
    <citation type="submission" date="2020-02" db="EMBL/GenBank/DDBJ databases">
        <authorList>
            <person name="Meier V. D."/>
        </authorList>
    </citation>
    <scope>NUCLEOTIDE SEQUENCE</scope>
    <source>
        <strain evidence="1">AVDCRST_MAG12</strain>
    </source>
</reference>
<evidence type="ECO:0000313" key="1">
    <source>
        <dbReference type="EMBL" id="CAA9465454.1"/>
    </source>
</evidence>